<dbReference type="STRING" id="402384.HM131_12985"/>
<gene>
    <name evidence="3" type="ORF">HM131_12985</name>
</gene>
<keyword evidence="1" id="KW-0479">Metal-binding</keyword>
<dbReference type="CDD" id="cd07255">
    <property type="entry name" value="VOC_BsCatE_like_N"/>
    <property type="match status" value="1"/>
</dbReference>
<evidence type="ECO:0000259" key="2">
    <source>
        <dbReference type="PROSITE" id="PS51819"/>
    </source>
</evidence>
<dbReference type="Pfam" id="PF00903">
    <property type="entry name" value="Glyoxalase"/>
    <property type="match status" value="1"/>
</dbReference>
<feature type="domain" description="VOC" evidence="2">
    <location>
        <begin position="12"/>
        <end position="128"/>
    </location>
</feature>
<dbReference type="PANTHER" id="PTHR43279:SF1">
    <property type="entry name" value="CATECHOL-2,3-DIOXYGENASE"/>
    <property type="match status" value="1"/>
</dbReference>
<sequence length="286" mass="32408">MEEKFFKSPNTYIGLVKIKVQDLERSIQFYQDVIGFQVFKQTKRKAHLTADGSSVLLTIEQPEFVKPLQTSATGLYHFALLVPTRKDLAKILHHLSKIGIRLGSSDHLVSEALYLSDPDGNGIEIYTDRDSEKWIWNQTGVKMAVDPIDTNDLLSELENRDWQGLPSHTKMGHIHLHVAELQNSQTFYEALGFEVVSRLGNQALFMSTGGYHHHLGLNTWKGIHAPSAPEDSAGLNAFSIIFPNKEKREIAAHQLDFLDYPVIKEPEFYRTEDPSGNKVHMLVKET</sequence>
<name>A0A1W6A126_9BACI</name>
<dbReference type="CDD" id="cd16359">
    <property type="entry name" value="VOC_BsCatE_like_C"/>
    <property type="match status" value="1"/>
</dbReference>
<dbReference type="AlphaFoldDB" id="A0A1W6A126"/>
<dbReference type="InterPro" id="IPR018146">
    <property type="entry name" value="Glyoxalase_1_CS"/>
</dbReference>
<protein>
    <submittedName>
        <fullName evidence="3">Glyoxalase</fullName>
    </submittedName>
</protein>
<dbReference type="InterPro" id="IPR029068">
    <property type="entry name" value="Glyas_Bleomycin-R_OHBP_Dase"/>
</dbReference>
<accession>A0A1W6A126</accession>
<reference evidence="3 4" key="1">
    <citation type="submission" date="2017-04" db="EMBL/GenBank/DDBJ databases">
        <title>The whole genome sequencing and assembly of Halobacillus mangrovi strain.</title>
        <authorList>
            <person name="Lee S.-J."/>
            <person name="Park M.-K."/>
            <person name="Kim J.-Y."/>
            <person name="Lee Y.-J."/>
            <person name="Yi H."/>
            <person name="Bahn Y.-S."/>
            <person name="Kim J.F."/>
            <person name="Lee D.-W."/>
        </authorList>
    </citation>
    <scope>NUCLEOTIDE SEQUENCE [LARGE SCALE GENOMIC DNA]</scope>
    <source>
        <strain evidence="3 4">KTB 131</strain>
    </source>
</reference>
<evidence type="ECO:0000313" key="4">
    <source>
        <dbReference type="Proteomes" id="UP000192527"/>
    </source>
</evidence>
<dbReference type="GO" id="GO:0004462">
    <property type="term" value="F:lactoylglutathione lyase activity"/>
    <property type="evidence" value="ECO:0007669"/>
    <property type="project" value="InterPro"/>
</dbReference>
<dbReference type="InterPro" id="IPR004360">
    <property type="entry name" value="Glyas_Fos-R_dOase_dom"/>
</dbReference>
<evidence type="ECO:0000313" key="3">
    <source>
        <dbReference type="EMBL" id="ARI79207.1"/>
    </source>
</evidence>
<dbReference type="Proteomes" id="UP000192527">
    <property type="component" value="Chromosome"/>
</dbReference>
<dbReference type="EMBL" id="CP020772">
    <property type="protein sequence ID" value="ARI79207.1"/>
    <property type="molecule type" value="Genomic_DNA"/>
</dbReference>
<dbReference type="GO" id="GO:0046872">
    <property type="term" value="F:metal ion binding"/>
    <property type="evidence" value="ECO:0007669"/>
    <property type="project" value="UniProtKB-KW"/>
</dbReference>
<dbReference type="KEGG" id="hmn:HM131_12985"/>
<dbReference type="PANTHER" id="PTHR43279">
    <property type="entry name" value="CATECHOL-2,3-DIOXYGENASE"/>
    <property type="match status" value="1"/>
</dbReference>
<keyword evidence="4" id="KW-1185">Reference proteome</keyword>
<dbReference type="Gene3D" id="3.10.180.10">
    <property type="entry name" value="2,3-Dihydroxybiphenyl 1,2-Dioxygenase, domain 1"/>
    <property type="match status" value="2"/>
</dbReference>
<dbReference type="PROSITE" id="PS51819">
    <property type="entry name" value="VOC"/>
    <property type="match status" value="1"/>
</dbReference>
<dbReference type="SUPFAM" id="SSF54593">
    <property type="entry name" value="Glyoxalase/Bleomycin resistance protein/Dihydroxybiphenyl dioxygenase"/>
    <property type="match status" value="2"/>
</dbReference>
<dbReference type="PROSITE" id="PS00934">
    <property type="entry name" value="GLYOXALASE_I_1"/>
    <property type="match status" value="1"/>
</dbReference>
<dbReference type="OrthoDB" id="9792626at2"/>
<evidence type="ECO:0000256" key="1">
    <source>
        <dbReference type="ARBA" id="ARBA00022723"/>
    </source>
</evidence>
<organism evidence="3 4">
    <name type="scientific">Halobacillus mangrovi</name>
    <dbReference type="NCBI Taxonomy" id="402384"/>
    <lineage>
        <taxon>Bacteria</taxon>
        <taxon>Bacillati</taxon>
        <taxon>Bacillota</taxon>
        <taxon>Bacilli</taxon>
        <taxon>Bacillales</taxon>
        <taxon>Bacillaceae</taxon>
        <taxon>Halobacillus</taxon>
    </lineage>
</organism>
<proteinExistence type="predicted"/>
<dbReference type="InterPro" id="IPR037523">
    <property type="entry name" value="VOC_core"/>
</dbReference>